<proteinExistence type="predicted"/>
<evidence type="ECO:0000256" key="1">
    <source>
        <dbReference type="SAM" id="SignalP"/>
    </source>
</evidence>
<reference evidence="3" key="1">
    <citation type="journal article" date="2014" name="Science">
        <title>Ancient hybridizations among the ancestral genomes of bread wheat.</title>
        <authorList>
            <consortium name="International Wheat Genome Sequencing Consortium,"/>
            <person name="Marcussen T."/>
            <person name="Sandve S.R."/>
            <person name="Heier L."/>
            <person name="Spannagl M."/>
            <person name="Pfeifer M."/>
            <person name="Jakobsen K.S."/>
            <person name="Wulff B.B."/>
            <person name="Steuernagel B."/>
            <person name="Mayer K.F."/>
            <person name="Olsen O.A."/>
        </authorList>
    </citation>
    <scope>NUCLEOTIDE SEQUENCE [LARGE SCALE GENOMIC DNA]</scope>
    <source>
        <strain evidence="3">cv. AL8/78</strain>
    </source>
</reference>
<reference evidence="2" key="5">
    <citation type="journal article" date="2021" name="G3 (Bethesda)">
        <title>Aegilops tauschii genome assembly Aet v5.0 features greater sequence contiguity and improved annotation.</title>
        <authorList>
            <person name="Wang L."/>
            <person name="Zhu T."/>
            <person name="Rodriguez J.C."/>
            <person name="Deal K.R."/>
            <person name="Dubcovsky J."/>
            <person name="McGuire P.E."/>
            <person name="Lux T."/>
            <person name="Spannagl M."/>
            <person name="Mayer K.F.X."/>
            <person name="Baldrich P."/>
            <person name="Meyers B.C."/>
            <person name="Huo N."/>
            <person name="Gu Y.Q."/>
            <person name="Zhou H."/>
            <person name="Devos K.M."/>
            <person name="Bennetzen J.L."/>
            <person name="Unver T."/>
            <person name="Budak H."/>
            <person name="Gulick P.J."/>
            <person name="Galiba G."/>
            <person name="Kalapos B."/>
            <person name="Nelson D.R."/>
            <person name="Li P."/>
            <person name="You F.M."/>
            <person name="Luo M.C."/>
            <person name="Dvorak J."/>
        </authorList>
    </citation>
    <scope>NUCLEOTIDE SEQUENCE [LARGE SCALE GENOMIC DNA]</scope>
    <source>
        <strain evidence="2">cv. AL8/78</strain>
    </source>
</reference>
<feature type="signal peptide" evidence="1">
    <location>
        <begin position="1"/>
        <end position="18"/>
    </location>
</feature>
<evidence type="ECO:0000313" key="3">
    <source>
        <dbReference type="Proteomes" id="UP000015105"/>
    </source>
</evidence>
<dbReference type="AlphaFoldDB" id="A0A453T055"/>
<name>A0A453T055_AEGTS</name>
<dbReference type="Gramene" id="AET7Gv21173900.7">
    <property type="protein sequence ID" value="AET7Gv21173900.7"/>
    <property type="gene ID" value="AET7Gv21173900"/>
</dbReference>
<keyword evidence="3" id="KW-1185">Reference proteome</keyword>
<keyword evidence="1" id="KW-0732">Signal</keyword>
<dbReference type="STRING" id="200361.A0A453T055"/>
<protein>
    <submittedName>
        <fullName evidence="2">Uncharacterized protein</fullName>
    </submittedName>
</protein>
<organism evidence="2 3">
    <name type="scientific">Aegilops tauschii subsp. strangulata</name>
    <name type="common">Goatgrass</name>
    <dbReference type="NCBI Taxonomy" id="200361"/>
    <lineage>
        <taxon>Eukaryota</taxon>
        <taxon>Viridiplantae</taxon>
        <taxon>Streptophyta</taxon>
        <taxon>Embryophyta</taxon>
        <taxon>Tracheophyta</taxon>
        <taxon>Spermatophyta</taxon>
        <taxon>Magnoliopsida</taxon>
        <taxon>Liliopsida</taxon>
        <taxon>Poales</taxon>
        <taxon>Poaceae</taxon>
        <taxon>BOP clade</taxon>
        <taxon>Pooideae</taxon>
        <taxon>Triticodae</taxon>
        <taxon>Triticeae</taxon>
        <taxon>Triticinae</taxon>
        <taxon>Aegilops</taxon>
    </lineage>
</organism>
<accession>A0A453T055</accession>
<reference evidence="3" key="2">
    <citation type="journal article" date="2017" name="Nat. Plants">
        <title>The Aegilops tauschii genome reveals multiple impacts of transposons.</title>
        <authorList>
            <person name="Zhao G."/>
            <person name="Zou C."/>
            <person name="Li K."/>
            <person name="Wang K."/>
            <person name="Li T."/>
            <person name="Gao L."/>
            <person name="Zhang X."/>
            <person name="Wang H."/>
            <person name="Yang Z."/>
            <person name="Liu X."/>
            <person name="Jiang W."/>
            <person name="Mao L."/>
            <person name="Kong X."/>
            <person name="Jiao Y."/>
            <person name="Jia J."/>
        </authorList>
    </citation>
    <scope>NUCLEOTIDE SEQUENCE [LARGE SCALE GENOMIC DNA]</scope>
    <source>
        <strain evidence="3">cv. AL8/78</strain>
    </source>
</reference>
<dbReference type="EnsemblPlants" id="AET7Gv21173900.7">
    <property type="protein sequence ID" value="AET7Gv21173900.7"/>
    <property type="gene ID" value="AET7Gv21173900"/>
</dbReference>
<reference evidence="2" key="4">
    <citation type="submission" date="2019-03" db="UniProtKB">
        <authorList>
            <consortium name="EnsemblPlants"/>
        </authorList>
    </citation>
    <scope>IDENTIFICATION</scope>
</reference>
<sequence length="126" mass="14687">MVLFAFAAISSYLPGLSAQHSRRWHPRRVRSQNQRSCRTRSWEIQISLRTMILESKAQRRNPMICSLILLIRSSTYWTPQKLPVHIPSSLRPPSYFLKLIPVLVEILHFYWLLLPNASQEGDSGED</sequence>
<reference evidence="2" key="3">
    <citation type="journal article" date="2017" name="Nature">
        <title>Genome sequence of the progenitor of the wheat D genome Aegilops tauschii.</title>
        <authorList>
            <person name="Luo M.C."/>
            <person name="Gu Y.Q."/>
            <person name="Puiu D."/>
            <person name="Wang H."/>
            <person name="Twardziok S.O."/>
            <person name="Deal K.R."/>
            <person name="Huo N."/>
            <person name="Zhu T."/>
            <person name="Wang L."/>
            <person name="Wang Y."/>
            <person name="McGuire P.E."/>
            <person name="Liu S."/>
            <person name="Long H."/>
            <person name="Ramasamy R.K."/>
            <person name="Rodriguez J.C."/>
            <person name="Van S.L."/>
            <person name="Yuan L."/>
            <person name="Wang Z."/>
            <person name="Xia Z."/>
            <person name="Xiao L."/>
            <person name="Anderson O.D."/>
            <person name="Ouyang S."/>
            <person name="Liang Y."/>
            <person name="Zimin A.V."/>
            <person name="Pertea G."/>
            <person name="Qi P."/>
            <person name="Bennetzen J.L."/>
            <person name="Dai X."/>
            <person name="Dawson M.W."/>
            <person name="Muller H.G."/>
            <person name="Kugler K."/>
            <person name="Rivarola-Duarte L."/>
            <person name="Spannagl M."/>
            <person name="Mayer K.F.X."/>
            <person name="Lu F.H."/>
            <person name="Bevan M.W."/>
            <person name="Leroy P."/>
            <person name="Li P."/>
            <person name="You F.M."/>
            <person name="Sun Q."/>
            <person name="Liu Z."/>
            <person name="Lyons E."/>
            <person name="Wicker T."/>
            <person name="Salzberg S.L."/>
            <person name="Devos K.M."/>
            <person name="Dvorak J."/>
        </authorList>
    </citation>
    <scope>NUCLEOTIDE SEQUENCE [LARGE SCALE GENOMIC DNA]</scope>
    <source>
        <strain evidence="2">cv. AL8/78</strain>
    </source>
</reference>
<dbReference type="Proteomes" id="UP000015105">
    <property type="component" value="Chromosome 7D"/>
</dbReference>
<feature type="chain" id="PRO_5019412423" evidence="1">
    <location>
        <begin position="19"/>
        <end position="126"/>
    </location>
</feature>
<evidence type="ECO:0000313" key="2">
    <source>
        <dbReference type="EnsemblPlants" id="AET7Gv21173900.7"/>
    </source>
</evidence>